<proteinExistence type="predicted"/>
<dbReference type="Gene3D" id="1.20.140.160">
    <property type="match status" value="1"/>
</dbReference>
<feature type="compositionally biased region" description="Basic residues" evidence="1">
    <location>
        <begin position="300"/>
        <end position="311"/>
    </location>
</feature>
<keyword evidence="3" id="KW-1185">Reference proteome</keyword>
<feature type="region of interest" description="Disordered" evidence="1">
    <location>
        <begin position="299"/>
        <end position="319"/>
    </location>
</feature>
<reference evidence="2 3" key="1">
    <citation type="submission" date="2020-03" db="EMBL/GenBank/DDBJ databases">
        <title>Nocardioides sp. nov., isolated from fish.</title>
        <authorList>
            <person name="Hyun D.-W."/>
            <person name="Bae J.-W."/>
        </authorList>
    </citation>
    <scope>NUCLEOTIDE SEQUENCE [LARGE SCALE GENOMIC DNA]</scope>
    <source>
        <strain evidence="2 3">HDW12A</strain>
    </source>
</reference>
<dbReference type="Proteomes" id="UP000502035">
    <property type="component" value="Chromosome"/>
</dbReference>
<dbReference type="KEGG" id="npi:G7071_08685"/>
<accession>A0A6G7YFR0</accession>
<protein>
    <recommendedName>
        <fullName evidence="4">RNA polymerase sigma factor 70 region 4 type 2 domain-containing protein</fullName>
    </recommendedName>
</protein>
<dbReference type="EMBL" id="CP049866">
    <property type="protein sequence ID" value="QIK75506.1"/>
    <property type="molecule type" value="Genomic_DNA"/>
</dbReference>
<name>A0A6G7YFR0_9ACTN</name>
<sequence>MGSPETFDSFYAQTRDGLMLEAYALTGDLPAARTAVRDAFSVAWHHWRKVSRLDDPETHVRTLAYARAQRRHAARPWHREKGLDPAVVATLDSLSELTGVERKALVLVALTPATIVEIAREIGQPQAEAEKELRSAVAKFTSARGVPLSGVRGALEELAGPLDDIRWPRSTIVRRAGTARRRTHTLIGSVAATAALVVSGSIVASGGAEPTSLDEESALPTVAVRQPAPTQPAELDESALLAPAQVERYARGLDWAAAETSDNLAGSGLVMPCQQARFADPAGVDALVRTFSGTAEVSRTRKVKRKGRTSTKRSTSTEQQATAVEILELSTDAGQARSTYLTARSWFAGCIDARAQLISTDTVSRVGDEATVMRLRTWNKKPAEVTVGVARSGRLTVTTMVRSTRRPVDSRTAATALAAAVNAACGETGSGVCAGPPKVRARDPFSLGRPAGLLQAVDLPPVSGAVGPWVGTDPERARKNYASTRCDNIQFREKGMKHSLTRTFVFPQSKLDTFGLTHTVASLPTQRAKAFVGGVRERIRKCGEASFGTTVDTLVTRSSKHTDLTVWDLGFEISDRVTIQFWMAIMRDGNAVSQLGFTPSDRMTMRRDDFVTTAERALERLSDLPSAKR</sequence>
<evidence type="ECO:0000313" key="3">
    <source>
        <dbReference type="Proteomes" id="UP000502035"/>
    </source>
</evidence>
<evidence type="ECO:0000256" key="1">
    <source>
        <dbReference type="SAM" id="MobiDB-lite"/>
    </source>
</evidence>
<gene>
    <name evidence="2" type="ORF">G7071_08685</name>
</gene>
<evidence type="ECO:0000313" key="2">
    <source>
        <dbReference type="EMBL" id="QIK75506.1"/>
    </source>
</evidence>
<evidence type="ECO:0008006" key="4">
    <source>
        <dbReference type="Google" id="ProtNLM"/>
    </source>
</evidence>
<dbReference type="AlphaFoldDB" id="A0A6G7YFR0"/>
<dbReference type="RefSeq" id="WP_166317467.1">
    <property type="nucleotide sequence ID" value="NZ_CP049866.1"/>
</dbReference>
<organism evidence="2 3">
    <name type="scientific">Nocardioides piscis</name>
    <dbReference type="NCBI Taxonomy" id="2714938"/>
    <lineage>
        <taxon>Bacteria</taxon>
        <taxon>Bacillati</taxon>
        <taxon>Actinomycetota</taxon>
        <taxon>Actinomycetes</taxon>
        <taxon>Propionibacteriales</taxon>
        <taxon>Nocardioidaceae</taxon>
        <taxon>Nocardioides</taxon>
    </lineage>
</organism>